<dbReference type="GO" id="GO:0046872">
    <property type="term" value="F:metal ion binding"/>
    <property type="evidence" value="ECO:0007669"/>
    <property type="project" value="UniProtKB-KW"/>
</dbReference>
<dbReference type="RefSeq" id="WP_048465786.1">
    <property type="nucleotide sequence ID" value="NZ_LABX01000169.1"/>
</dbReference>
<dbReference type="Proteomes" id="UP000035929">
    <property type="component" value="Unassembled WGS sequence"/>
</dbReference>
<evidence type="ECO:0000256" key="4">
    <source>
        <dbReference type="ARBA" id="ARBA00023004"/>
    </source>
</evidence>
<dbReference type="InterPro" id="IPR012675">
    <property type="entry name" value="Beta-grasp_dom_sf"/>
</dbReference>
<evidence type="ECO:0000256" key="3">
    <source>
        <dbReference type="ARBA" id="ARBA00022723"/>
    </source>
</evidence>
<dbReference type="InterPro" id="IPR001055">
    <property type="entry name" value="Adrenodoxin-like"/>
</dbReference>
<dbReference type="PANTHER" id="PTHR23426">
    <property type="entry name" value="FERREDOXIN/ADRENODOXIN"/>
    <property type="match status" value="1"/>
</dbReference>
<evidence type="ECO:0000256" key="6">
    <source>
        <dbReference type="ARBA" id="ARBA00034078"/>
    </source>
</evidence>
<dbReference type="PATRIC" id="fig|270351.6.peg.2009"/>
<dbReference type="Pfam" id="PF00111">
    <property type="entry name" value="Fer2"/>
    <property type="match status" value="1"/>
</dbReference>
<evidence type="ECO:0000256" key="2">
    <source>
        <dbReference type="ARBA" id="ARBA00022714"/>
    </source>
</evidence>
<protein>
    <recommendedName>
        <fullName evidence="7">2Fe-2S ferredoxin-type domain-containing protein</fullName>
    </recommendedName>
</protein>
<dbReference type="AlphaFoldDB" id="A0A0J6S5Z1"/>
<proteinExistence type="inferred from homology"/>
<evidence type="ECO:0000256" key="1">
    <source>
        <dbReference type="ARBA" id="ARBA00010914"/>
    </source>
</evidence>
<feature type="domain" description="2Fe-2S ferredoxin-type" evidence="7">
    <location>
        <begin position="14"/>
        <end position="91"/>
    </location>
</feature>
<evidence type="ECO:0000259" key="7">
    <source>
        <dbReference type="Pfam" id="PF00111"/>
    </source>
</evidence>
<dbReference type="GO" id="GO:0009055">
    <property type="term" value="F:electron transfer activity"/>
    <property type="evidence" value="ECO:0007669"/>
    <property type="project" value="TreeGrafter"/>
</dbReference>
<reference evidence="8 9" key="1">
    <citation type="submission" date="2015-03" db="EMBL/GenBank/DDBJ databases">
        <title>Genome sequencing of Methylobacterium aquaticum DSM16371 type strain.</title>
        <authorList>
            <person name="Chaudhry V."/>
            <person name="Patil P.B."/>
        </authorList>
    </citation>
    <scope>NUCLEOTIDE SEQUENCE [LARGE SCALE GENOMIC DNA]</scope>
    <source>
        <strain evidence="8 9">DSM 16371</strain>
    </source>
</reference>
<dbReference type="GO" id="GO:0051537">
    <property type="term" value="F:2 iron, 2 sulfur cluster binding"/>
    <property type="evidence" value="ECO:0007669"/>
    <property type="project" value="UniProtKB-KW"/>
</dbReference>
<dbReference type="InterPro" id="IPR018298">
    <property type="entry name" value="Adrenodoxin_Fe-S_BS"/>
</dbReference>
<keyword evidence="2" id="KW-0001">2Fe-2S</keyword>
<dbReference type="PROSITE" id="PS00814">
    <property type="entry name" value="ADX"/>
    <property type="match status" value="1"/>
</dbReference>
<name>A0A0J6S5Z1_9HYPH</name>
<keyword evidence="4" id="KW-0408">Iron</keyword>
<evidence type="ECO:0000313" key="9">
    <source>
        <dbReference type="Proteomes" id="UP000035929"/>
    </source>
</evidence>
<dbReference type="EMBL" id="LABX01000169">
    <property type="protein sequence ID" value="KMO30620.1"/>
    <property type="molecule type" value="Genomic_DNA"/>
</dbReference>
<evidence type="ECO:0000256" key="5">
    <source>
        <dbReference type="ARBA" id="ARBA00023014"/>
    </source>
</evidence>
<organism evidence="8 9">
    <name type="scientific">Methylobacterium aquaticum</name>
    <dbReference type="NCBI Taxonomy" id="270351"/>
    <lineage>
        <taxon>Bacteria</taxon>
        <taxon>Pseudomonadati</taxon>
        <taxon>Pseudomonadota</taxon>
        <taxon>Alphaproteobacteria</taxon>
        <taxon>Hyphomicrobiales</taxon>
        <taxon>Methylobacteriaceae</taxon>
        <taxon>Methylobacterium</taxon>
    </lineage>
</organism>
<evidence type="ECO:0000313" key="8">
    <source>
        <dbReference type="EMBL" id="KMO30620.1"/>
    </source>
</evidence>
<comment type="cofactor">
    <cofactor evidence="6">
        <name>[2Fe-2S] cluster</name>
        <dbReference type="ChEBI" id="CHEBI:190135"/>
    </cofactor>
</comment>
<keyword evidence="3" id="KW-0479">Metal-binding</keyword>
<accession>A0A0J6S5Z1</accession>
<comment type="similarity">
    <text evidence="1">Belongs to the adrenodoxin/putidaredoxin family.</text>
</comment>
<gene>
    <name evidence="8" type="ORF">VP06_21360</name>
</gene>
<dbReference type="Gene3D" id="3.10.20.30">
    <property type="match status" value="1"/>
</dbReference>
<dbReference type="PANTHER" id="PTHR23426:SF65">
    <property type="entry name" value="FERREDOXIN-2, MITOCHONDRIAL"/>
    <property type="match status" value="1"/>
</dbReference>
<dbReference type="OrthoDB" id="9799640at2"/>
<dbReference type="GO" id="GO:0005829">
    <property type="term" value="C:cytosol"/>
    <property type="evidence" value="ECO:0007669"/>
    <property type="project" value="TreeGrafter"/>
</dbReference>
<dbReference type="InterPro" id="IPR001041">
    <property type="entry name" value="2Fe-2S_ferredoxin-type"/>
</dbReference>
<keyword evidence="5" id="KW-0411">Iron-sulfur</keyword>
<dbReference type="GO" id="GO:0140647">
    <property type="term" value="P:P450-containing electron transport chain"/>
    <property type="evidence" value="ECO:0007669"/>
    <property type="project" value="InterPro"/>
</dbReference>
<dbReference type="InterPro" id="IPR036010">
    <property type="entry name" value="2Fe-2S_ferredoxin-like_sf"/>
</dbReference>
<comment type="caution">
    <text evidence="8">The sequence shown here is derived from an EMBL/GenBank/DDBJ whole genome shotgun (WGS) entry which is preliminary data.</text>
</comment>
<dbReference type="SUPFAM" id="SSF54292">
    <property type="entry name" value="2Fe-2S ferredoxin-like"/>
    <property type="match status" value="1"/>
</dbReference>
<sequence>MANVTWTPEGRAEMVAEMRDGRTLVAAAVSHAVPGICGACGSALACATCHVAVAEAWLAATGRPGPDEDAMLDMVEAGRPPNSRLRCQIRAHAALGGLLLHGPVSAP</sequence>